<feature type="compositionally biased region" description="Low complexity" evidence="7">
    <location>
        <begin position="387"/>
        <end position="421"/>
    </location>
</feature>
<dbReference type="InterPro" id="IPR049371">
    <property type="entry name" value="GspD-like_N0"/>
</dbReference>
<comment type="subcellular location">
    <subcellularLocation>
        <location evidence="6">Cell outer membrane</location>
    </subcellularLocation>
    <subcellularLocation>
        <location evidence="1">Membrane</location>
    </subcellularLocation>
</comment>
<dbReference type="InterPro" id="IPR001775">
    <property type="entry name" value="GspD/PilQ"/>
</dbReference>
<keyword evidence="4" id="KW-0472">Membrane</keyword>
<comment type="similarity">
    <text evidence="5">Belongs to the bacterial secretin family.</text>
</comment>
<dbReference type="eggNOG" id="COG1450">
    <property type="taxonomic scope" value="Bacteria"/>
</dbReference>
<dbReference type="AlphaFoldDB" id="A6DJN7"/>
<dbReference type="EMBL" id="ABCK01000006">
    <property type="protein sequence ID" value="EDM28111.1"/>
    <property type="molecule type" value="Genomic_DNA"/>
</dbReference>
<name>A6DJN7_9BACT</name>
<evidence type="ECO:0000256" key="2">
    <source>
        <dbReference type="ARBA" id="ARBA00022692"/>
    </source>
</evidence>
<evidence type="ECO:0000313" key="11">
    <source>
        <dbReference type="EMBL" id="EDM28111.1"/>
    </source>
</evidence>
<dbReference type="GO" id="GO:0009306">
    <property type="term" value="P:protein secretion"/>
    <property type="evidence" value="ECO:0007669"/>
    <property type="project" value="InterPro"/>
</dbReference>
<feature type="region of interest" description="Disordered" evidence="7">
    <location>
        <begin position="502"/>
        <end position="521"/>
    </location>
</feature>
<evidence type="ECO:0000256" key="3">
    <source>
        <dbReference type="ARBA" id="ARBA00022729"/>
    </source>
</evidence>
<dbReference type="PRINTS" id="PR01032">
    <property type="entry name" value="PHAGEIV"/>
</dbReference>
<keyword evidence="2" id="KW-0812">Transmembrane</keyword>
<dbReference type="Pfam" id="PF03958">
    <property type="entry name" value="Secretin_N"/>
    <property type="match status" value="1"/>
</dbReference>
<dbReference type="PANTHER" id="PTHR30332:SF24">
    <property type="entry name" value="SECRETIN GSPD-RELATED"/>
    <property type="match status" value="1"/>
</dbReference>
<gene>
    <name evidence="11" type="ORF">LNTAR_12181</name>
</gene>
<evidence type="ECO:0000256" key="6">
    <source>
        <dbReference type="RuleBase" id="RU004004"/>
    </source>
</evidence>
<keyword evidence="6" id="KW-0813">Transport</keyword>
<feature type="domain" description="Type II/III secretion system secretin-like" evidence="8">
    <location>
        <begin position="550"/>
        <end position="712"/>
    </location>
</feature>
<evidence type="ECO:0000259" key="9">
    <source>
        <dbReference type="Pfam" id="PF03958"/>
    </source>
</evidence>
<feature type="domain" description="NolW-like" evidence="9">
    <location>
        <begin position="212"/>
        <end position="268"/>
    </location>
</feature>
<sequence>MILNKTIYSLLITTWFISCSGVDKQELAETTKMEINLSKNAQAIPVDTEQGMPKDGVIEVISPLQGVDGSRNFTLPNRDGSKDYEMQKLKRLADLMKERAPDPKTFEEKVSVFLTLDNVELGVVINEFSQVLSFQYLVDPGVKGFVKSSISLENSMTVYDAWKLFEQVLYINNAYASIDEAGIIRVFPLTKIAQDALASVPGQAQGNVNIVYYSLQNITAAEALPILKPFMSANASASVIPSSNALLIVETSANMDRLNTILQTMDANGQSNWPQIAYRCRFIDSAVLLAELQSAIPVLGFSLAAGENQGAGVKMASIDRMQIIVASAPSGAVLNEVYKWIQILDTAESEGATKVFYYPVRHGISADLVAALQLFFPNSANAASPQTNASNSTSSRASTNNTNNRTTPNRTTTNRNTTNSSDVTSIKSLFEEPVTIFEDSRRNQLVIRTKPKTYSMVKAILRHLDAPAMQVMIQVTAVEVELGEGLEFGFEYAATDKFGSGDNESGVGVGSSTADTPSFGPPGGLDPGISLLLQSAGVDNEFAFVQAVAGDSSSELLFTPHILTLNGEEAEINIGQNVPVRAGTTSTSSNNDFEQIEYRSTGVLLRVLPQVSADKYVTLDTEIVISSIVEQSPEEVLIDSPSFNENKVTTKLLIKNNETILLGGIIQKVASESTSGVPFLKDIPGIGFLFQSATTGSREKELVIFIKATVIEQKSDFQDVVNRYGNAMKFKNETPEVP</sequence>
<evidence type="ECO:0000256" key="5">
    <source>
        <dbReference type="RuleBase" id="RU004003"/>
    </source>
</evidence>
<dbReference type="InterPro" id="IPR038591">
    <property type="entry name" value="NolW-like_sf"/>
</dbReference>
<dbReference type="Pfam" id="PF21305">
    <property type="entry name" value="type_II_gspD_N0"/>
    <property type="match status" value="1"/>
</dbReference>
<feature type="region of interest" description="Disordered" evidence="7">
    <location>
        <begin position="382"/>
        <end position="424"/>
    </location>
</feature>
<feature type="domain" description="GspD-like N0" evidence="10">
    <location>
        <begin position="116"/>
        <end position="186"/>
    </location>
</feature>
<evidence type="ECO:0000259" key="10">
    <source>
        <dbReference type="Pfam" id="PF21305"/>
    </source>
</evidence>
<dbReference type="PRINTS" id="PR00811">
    <property type="entry name" value="BCTERIALGSPD"/>
</dbReference>
<evidence type="ECO:0000313" key="12">
    <source>
        <dbReference type="Proteomes" id="UP000004947"/>
    </source>
</evidence>
<evidence type="ECO:0000256" key="4">
    <source>
        <dbReference type="ARBA" id="ARBA00023136"/>
    </source>
</evidence>
<dbReference type="PROSITE" id="PS51257">
    <property type="entry name" value="PROKAR_LIPOPROTEIN"/>
    <property type="match status" value="1"/>
</dbReference>
<dbReference type="Pfam" id="PF00263">
    <property type="entry name" value="Secretin"/>
    <property type="match status" value="1"/>
</dbReference>
<dbReference type="Gene3D" id="3.30.1370.120">
    <property type="match status" value="2"/>
</dbReference>
<dbReference type="OrthoDB" id="9775455at2"/>
<protein>
    <submittedName>
        <fullName evidence="11">Secretion protein XqhA</fullName>
    </submittedName>
</protein>
<comment type="caution">
    <text evidence="11">The sequence shown here is derived from an EMBL/GenBank/DDBJ whole genome shotgun (WGS) entry which is preliminary data.</text>
</comment>
<reference evidence="11 12" key="1">
    <citation type="journal article" date="2010" name="J. Bacteriol.">
        <title>Genome sequence of Lentisphaera araneosa HTCC2155T, the type species of the order Lentisphaerales in the phylum Lentisphaerae.</title>
        <authorList>
            <person name="Thrash J.C."/>
            <person name="Cho J.C."/>
            <person name="Vergin K.L."/>
            <person name="Morris R.M."/>
            <person name="Giovannoni S.J."/>
        </authorList>
    </citation>
    <scope>NUCLEOTIDE SEQUENCE [LARGE SCALE GENOMIC DNA]</scope>
    <source>
        <strain evidence="11 12">HTCC2155</strain>
    </source>
</reference>
<dbReference type="GO" id="GO:0009279">
    <property type="term" value="C:cell outer membrane"/>
    <property type="evidence" value="ECO:0007669"/>
    <property type="project" value="UniProtKB-SubCell"/>
</dbReference>
<evidence type="ECO:0000256" key="7">
    <source>
        <dbReference type="SAM" id="MobiDB-lite"/>
    </source>
</evidence>
<dbReference type="InterPro" id="IPR050810">
    <property type="entry name" value="Bact_Secretion_Sys_Channel"/>
</dbReference>
<dbReference type="STRING" id="313628.LNTAR_12181"/>
<dbReference type="InterPro" id="IPR005644">
    <property type="entry name" value="NolW-like"/>
</dbReference>
<organism evidence="11 12">
    <name type="scientific">Lentisphaera araneosa HTCC2155</name>
    <dbReference type="NCBI Taxonomy" id="313628"/>
    <lineage>
        <taxon>Bacteria</taxon>
        <taxon>Pseudomonadati</taxon>
        <taxon>Lentisphaerota</taxon>
        <taxon>Lentisphaeria</taxon>
        <taxon>Lentisphaerales</taxon>
        <taxon>Lentisphaeraceae</taxon>
        <taxon>Lentisphaera</taxon>
    </lineage>
</organism>
<accession>A6DJN7</accession>
<dbReference type="GO" id="GO:0015627">
    <property type="term" value="C:type II protein secretion system complex"/>
    <property type="evidence" value="ECO:0007669"/>
    <property type="project" value="TreeGrafter"/>
</dbReference>
<dbReference type="RefSeq" id="WP_007278104.1">
    <property type="nucleotide sequence ID" value="NZ_ABCK01000006.1"/>
</dbReference>
<dbReference type="Proteomes" id="UP000004947">
    <property type="component" value="Unassembled WGS sequence"/>
</dbReference>
<dbReference type="InterPro" id="IPR004846">
    <property type="entry name" value="T2SS/T3SS_dom"/>
</dbReference>
<keyword evidence="3" id="KW-0732">Signal</keyword>
<evidence type="ECO:0000256" key="1">
    <source>
        <dbReference type="ARBA" id="ARBA00004370"/>
    </source>
</evidence>
<proteinExistence type="inferred from homology"/>
<dbReference type="PANTHER" id="PTHR30332">
    <property type="entry name" value="PROBABLE GENERAL SECRETION PATHWAY PROTEIN D"/>
    <property type="match status" value="1"/>
</dbReference>
<keyword evidence="12" id="KW-1185">Reference proteome</keyword>
<evidence type="ECO:0000259" key="8">
    <source>
        <dbReference type="Pfam" id="PF00263"/>
    </source>
</evidence>